<dbReference type="GO" id="GO:0030655">
    <property type="term" value="P:beta-lactam antibiotic catabolic process"/>
    <property type="evidence" value="ECO:0007669"/>
    <property type="project" value="InterPro"/>
</dbReference>
<gene>
    <name evidence="9" type="ORF">EV675_5046</name>
</gene>
<dbReference type="Gene3D" id="3.40.710.10">
    <property type="entry name" value="DD-peptidase/beta-lactamase superfamily"/>
    <property type="match status" value="1"/>
</dbReference>
<proteinExistence type="inferred from homology"/>
<dbReference type="PROSITE" id="PS00146">
    <property type="entry name" value="BETA_LACTAMASE_A"/>
    <property type="match status" value="1"/>
</dbReference>
<protein>
    <recommendedName>
        <fullName evidence="3 6">Beta-lactamase</fullName>
        <ecNumber evidence="3 6">3.5.2.6</ecNumber>
    </recommendedName>
</protein>
<name>A0A4V2F2J8_9BURK</name>
<dbReference type="EMBL" id="SGXC01000003">
    <property type="protein sequence ID" value="RZS78398.1"/>
    <property type="molecule type" value="Genomic_DNA"/>
</dbReference>
<evidence type="ECO:0000259" key="8">
    <source>
        <dbReference type="Pfam" id="PF13354"/>
    </source>
</evidence>
<organism evidence="9 10">
    <name type="scientific">Pigmentiphaga kullae</name>
    <dbReference type="NCBI Taxonomy" id="151784"/>
    <lineage>
        <taxon>Bacteria</taxon>
        <taxon>Pseudomonadati</taxon>
        <taxon>Pseudomonadota</taxon>
        <taxon>Betaproteobacteria</taxon>
        <taxon>Burkholderiales</taxon>
        <taxon>Alcaligenaceae</taxon>
        <taxon>Pigmentiphaga</taxon>
    </lineage>
</organism>
<evidence type="ECO:0000256" key="4">
    <source>
        <dbReference type="ARBA" id="ARBA00022801"/>
    </source>
</evidence>
<dbReference type="PANTHER" id="PTHR35333:SF3">
    <property type="entry name" value="BETA-LACTAMASE-TYPE TRANSPEPTIDASE FOLD CONTAINING PROTEIN"/>
    <property type="match status" value="1"/>
</dbReference>
<dbReference type="Proteomes" id="UP000292445">
    <property type="component" value="Unassembled WGS sequence"/>
</dbReference>
<keyword evidence="10" id="KW-1185">Reference proteome</keyword>
<feature type="domain" description="Beta-lactamase class A catalytic" evidence="8">
    <location>
        <begin position="55"/>
        <end position="272"/>
    </location>
</feature>
<comment type="caution">
    <text evidence="9">The sequence shown here is derived from an EMBL/GenBank/DDBJ whole genome shotgun (WGS) entry which is preliminary data.</text>
</comment>
<sequence length="304" mass="32955">MTTRRSFHALVLSSLACGARGAWAGQPAGTLPVAARNAALDELARLERLIDGRLGVCIVDTASGEELGRRADERFQMLSTFKLLAAGFVLARHDRGEDSLDRRIRYTRQDLVNWSPVTGKHVGDRGMTLAELCHATMTTSDNTAANLILRSFGGPEALTRFIRGLGDGVTRCDRYEPELNVPHATGMLDTTTPHAITRTLGRLTVGEALSPASRERLQAWLVGNTTGDKRLRAGIPAGWRIGEKTGTYSKVGANDIGLAWPPARPAILMSVYVASTRVSDEVKDQVIAKVAELAGRLYGRPENR</sequence>
<dbReference type="PRINTS" id="PR00118">
    <property type="entry name" value="BLACTAMASEA"/>
</dbReference>
<accession>A0A4V2F2J8</accession>
<feature type="signal peptide" evidence="7">
    <location>
        <begin position="1"/>
        <end position="24"/>
    </location>
</feature>
<evidence type="ECO:0000313" key="10">
    <source>
        <dbReference type="Proteomes" id="UP000292445"/>
    </source>
</evidence>
<evidence type="ECO:0000256" key="1">
    <source>
        <dbReference type="ARBA" id="ARBA00001526"/>
    </source>
</evidence>
<feature type="chain" id="PRO_5020731186" description="Beta-lactamase" evidence="7">
    <location>
        <begin position="25"/>
        <end position="304"/>
    </location>
</feature>
<dbReference type="AlphaFoldDB" id="A0A4V2F2J8"/>
<evidence type="ECO:0000256" key="2">
    <source>
        <dbReference type="ARBA" id="ARBA00009009"/>
    </source>
</evidence>
<dbReference type="Pfam" id="PF13354">
    <property type="entry name" value="Beta-lactamase2"/>
    <property type="match status" value="1"/>
</dbReference>
<dbReference type="GO" id="GO:0046677">
    <property type="term" value="P:response to antibiotic"/>
    <property type="evidence" value="ECO:0007669"/>
    <property type="project" value="UniProtKB-UniRule"/>
</dbReference>
<dbReference type="InterPro" id="IPR000871">
    <property type="entry name" value="Beta-lactam_class-A"/>
</dbReference>
<keyword evidence="7" id="KW-0732">Signal</keyword>
<evidence type="ECO:0000313" key="9">
    <source>
        <dbReference type="EMBL" id="RZS78398.1"/>
    </source>
</evidence>
<dbReference type="SUPFAM" id="SSF56601">
    <property type="entry name" value="beta-lactamase/transpeptidase-like"/>
    <property type="match status" value="1"/>
</dbReference>
<evidence type="ECO:0000256" key="6">
    <source>
        <dbReference type="RuleBase" id="RU361140"/>
    </source>
</evidence>
<keyword evidence="5 6" id="KW-0046">Antibiotic resistance</keyword>
<comment type="catalytic activity">
    <reaction evidence="1 6">
        <text>a beta-lactam + H2O = a substituted beta-amino acid</text>
        <dbReference type="Rhea" id="RHEA:20401"/>
        <dbReference type="ChEBI" id="CHEBI:15377"/>
        <dbReference type="ChEBI" id="CHEBI:35627"/>
        <dbReference type="ChEBI" id="CHEBI:140347"/>
        <dbReference type="EC" id="3.5.2.6"/>
    </reaction>
</comment>
<keyword evidence="4 6" id="KW-0378">Hydrolase</keyword>
<evidence type="ECO:0000256" key="5">
    <source>
        <dbReference type="ARBA" id="ARBA00023251"/>
    </source>
</evidence>
<dbReference type="RefSeq" id="WP_242621592.1">
    <property type="nucleotide sequence ID" value="NZ_SGXC01000003.1"/>
</dbReference>
<reference evidence="9 10" key="1">
    <citation type="submission" date="2019-02" db="EMBL/GenBank/DDBJ databases">
        <title>Genomic Encyclopedia of Type Strains, Phase IV (KMG-IV): sequencing the most valuable type-strain genomes for metagenomic binning, comparative biology and taxonomic classification.</title>
        <authorList>
            <person name="Goeker M."/>
        </authorList>
    </citation>
    <scope>NUCLEOTIDE SEQUENCE [LARGE SCALE GENOMIC DNA]</scope>
    <source>
        <strain evidence="9 10">K24</strain>
    </source>
</reference>
<dbReference type="InterPro" id="IPR023650">
    <property type="entry name" value="Beta-lactam_class-A_AS"/>
</dbReference>
<evidence type="ECO:0000256" key="3">
    <source>
        <dbReference type="ARBA" id="ARBA00012865"/>
    </source>
</evidence>
<dbReference type="GO" id="GO:0008800">
    <property type="term" value="F:beta-lactamase activity"/>
    <property type="evidence" value="ECO:0007669"/>
    <property type="project" value="UniProtKB-UniRule"/>
</dbReference>
<dbReference type="InterPro" id="IPR045155">
    <property type="entry name" value="Beta-lactam_cat"/>
</dbReference>
<dbReference type="PROSITE" id="PS51257">
    <property type="entry name" value="PROKAR_LIPOPROTEIN"/>
    <property type="match status" value="1"/>
</dbReference>
<dbReference type="NCBIfam" id="NF033103">
    <property type="entry name" value="bla_class_A"/>
    <property type="match status" value="1"/>
</dbReference>
<dbReference type="InterPro" id="IPR012338">
    <property type="entry name" value="Beta-lactam/transpept-like"/>
</dbReference>
<dbReference type="PANTHER" id="PTHR35333">
    <property type="entry name" value="BETA-LACTAMASE"/>
    <property type="match status" value="1"/>
</dbReference>
<evidence type="ECO:0000256" key="7">
    <source>
        <dbReference type="SAM" id="SignalP"/>
    </source>
</evidence>
<dbReference type="EC" id="3.5.2.6" evidence="3 6"/>
<comment type="similarity">
    <text evidence="2 6">Belongs to the class-A beta-lactamase family.</text>
</comment>